<gene>
    <name evidence="1" type="ORF">DILT_LOCUS17784</name>
</gene>
<proteinExistence type="predicted"/>
<evidence type="ECO:0000313" key="1">
    <source>
        <dbReference type="EMBL" id="VDN39179.1"/>
    </source>
</evidence>
<dbReference type="EMBL" id="UYRU01094744">
    <property type="protein sequence ID" value="VDN39179.1"/>
    <property type="molecule type" value="Genomic_DNA"/>
</dbReference>
<name>A0A3P7REN0_DIBLA</name>
<protein>
    <submittedName>
        <fullName evidence="1">Uncharacterized protein</fullName>
    </submittedName>
</protein>
<reference evidence="1 2" key="1">
    <citation type="submission" date="2018-11" db="EMBL/GenBank/DDBJ databases">
        <authorList>
            <consortium name="Pathogen Informatics"/>
        </authorList>
    </citation>
    <scope>NUCLEOTIDE SEQUENCE [LARGE SCALE GENOMIC DNA]</scope>
</reference>
<dbReference type="AlphaFoldDB" id="A0A3P7REN0"/>
<organism evidence="1 2">
    <name type="scientific">Dibothriocephalus latus</name>
    <name type="common">Fish tapeworm</name>
    <name type="synonym">Diphyllobothrium latum</name>
    <dbReference type="NCBI Taxonomy" id="60516"/>
    <lineage>
        <taxon>Eukaryota</taxon>
        <taxon>Metazoa</taxon>
        <taxon>Spiralia</taxon>
        <taxon>Lophotrochozoa</taxon>
        <taxon>Platyhelminthes</taxon>
        <taxon>Cestoda</taxon>
        <taxon>Eucestoda</taxon>
        <taxon>Diphyllobothriidea</taxon>
        <taxon>Diphyllobothriidae</taxon>
        <taxon>Dibothriocephalus</taxon>
    </lineage>
</organism>
<accession>A0A3P7REN0</accession>
<evidence type="ECO:0000313" key="2">
    <source>
        <dbReference type="Proteomes" id="UP000281553"/>
    </source>
</evidence>
<keyword evidence="2" id="KW-1185">Reference proteome</keyword>
<dbReference type="Proteomes" id="UP000281553">
    <property type="component" value="Unassembled WGS sequence"/>
</dbReference>
<sequence>MFFSTLPDYIDLESLFDINRRIRKEDFLSVMHFEDANPKKFRGIIQRCIRVMEEYGPWCADMACQLTEKAFTQLASSTSTIRGYNPECVRAIRTCLHTLARARELYTRIHDEQIVLARRLTSPTGNACGELLFHFPMTNKAITLMRLLAHYKVSPTFGRPSEQFLLFGWKVPPQPPPAGRFCLWGCPRKVH</sequence>